<evidence type="ECO:0000256" key="3">
    <source>
        <dbReference type="ARBA" id="ARBA00022801"/>
    </source>
</evidence>
<accession>A0A077EHA6</accession>
<dbReference type="GO" id="GO:0016787">
    <property type="term" value="F:hydrolase activity"/>
    <property type="evidence" value="ECO:0007669"/>
    <property type="project" value="UniProtKB-KW"/>
</dbReference>
<reference evidence="6" key="2">
    <citation type="journal article" date="2015" name="Genome Biol. Evol.">
        <title>Complete Genome Sequence and Transcriptomic Analysis of the Novel Pathogen Elizabethkingia anophelis in Response to Oxidative Stress.</title>
        <authorList>
            <person name="Li Y."/>
            <person name="Liu Y."/>
            <person name="Chew S.C."/>
            <person name="Tay M."/>
            <person name="Salido M.M."/>
            <person name="Teo J."/>
            <person name="Lauro F.M."/>
            <person name="Givskov M."/>
            <person name="Yang L."/>
        </authorList>
    </citation>
    <scope>NUCLEOTIDE SEQUENCE</scope>
    <source>
        <strain evidence="6">NUHP1</strain>
    </source>
</reference>
<reference evidence="6" key="1">
    <citation type="journal article" date="2013" name="Lancet">
        <title>First case of E anophelis outbreak in an intensive-care unit.</title>
        <authorList>
            <person name="Teo J."/>
            <person name="Tan S.Y."/>
            <person name="Tay M."/>
            <person name="Ding Y."/>
            <person name="Kjelleberg S."/>
            <person name="Givskov M."/>
            <person name="Lin R.T."/>
            <person name="Yang L."/>
        </authorList>
    </citation>
    <scope>NUCLEOTIDE SEQUENCE [LARGE SCALE GENOMIC DNA]</scope>
    <source>
        <strain evidence="6">NUHP1</strain>
    </source>
</reference>
<feature type="domain" description="Metallo-beta-lactamase" evidence="5">
    <location>
        <begin position="34"/>
        <end position="231"/>
    </location>
</feature>
<evidence type="ECO:0000313" key="6">
    <source>
        <dbReference type="EMBL" id="AIL45534.1"/>
    </source>
</evidence>
<dbReference type="EMBL" id="CP007547">
    <property type="protein sequence ID" value="AIL45534.1"/>
    <property type="molecule type" value="Genomic_DNA"/>
</dbReference>
<dbReference type="PANTHER" id="PTHR42978">
    <property type="entry name" value="QUORUM-QUENCHING LACTONASE YTNP-RELATED-RELATED"/>
    <property type="match status" value="1"/>
</dbReference>
<dbReference type="SUPFAM" id="SSF56281">
    <property type="entry name" value="Metallo-hydrolase/oxidoreductase"/>
    <property type="match status" value="1"/>
</dbReference>
<dbReference type="HOGENOM" id="CLU_1114514_0_0_10"/>
<gene>
    <name evidence="6" type="ORF">BD94_1759</name>
</gene>
<dbReference type="InterPro" id="IPR036866">
    <property type="entry name" value="RibonucZ/Hydroxyglut_hydro"/>
</dbReference>
<dbReference type="Pfam" id="PF00753">
    <property type="entry name" value="Lactamase_B"/>
    <property type="match status" value="1"/>
</dbReference>
<keyword evidence="3" id="KW-0378">Hydrolase</keyword>
<evidence type="ECO:0000313" key="7">
    <source>
        <dbReference type="Proteomes" id="UP000028933"/>
    </source>
</evidence>
<dbReference type="InterPro" id="IPR001279">
    <property type="entry name" value="Metallo-B-lactamas"/>
</dbReference>
<dbReference type="RefSeq" id="WP_024564540.1">
    <property type="nucleotide sequence ID" value="NZ_CP007547.1"/>
</dbReference>
<dbReference type="KEGG" id="eao:BD94_1759"/>
<evidence type="ECO:0000256" key="4">
    <source>
        <dbReference type="ARBA" id="ARBA00022833"/>
    </source>
</evidence>
<name>A0A077EHA6_9FLAO</name>
<sequence>MKIIPLKEGNFSVNSQKEFVLLENAGISAGLKMAIQPFLIITGQDYILLDVGIGWKENNMQKIFQKLAEAGIKPEQINKILLSHLHKDHISGLVNRTPEGMELNFPGAEIYLQEREYNFALTKKGSPSYDLDILRFVAQYSQIVWMNENSGNLTDKITFEVTGGHSPFHQVFWIKENNETAFYGADNLPQSTYFKYHLAYKSDYDGKKALQNRIKWEKQAKEENWKILFYHDMEYAFISF</sequence>
<keyword evidence="4" id="KW-0862">Zinc</keyword>
<dbReference type="eggNOG" id="COG0491">
    <property type="taxonomic scope" value="Bacteria"/>
</dbReference>
<dbReference type="Gene3D" id="3.60.15.10">
    <property type="entry name" value="Ribonuclease Z/Hydroxyacylglutathione hydrolase-like"/>
    <property type="match status" value="1"/>
</dbReference>
<dbReference type="SMART" id="SM00849">
    <property type="entry name" value="Lactamase_B"/>
    <property type="match status" value="1"/>
</dbReference>
<keyword evidence="2" id="KW-0479">Metal-binding</keyword>
<dbReference type="AlphaFoldDB" id="A0A077EHA6"/>
<evidence type="ECO:0000259" key="5">
    <source>
        <dbReference type="SMART" id="SM00849"/>
    </source>
</evidence>
<dbReference type="Proteomes" id="UP000028933">
    <property type="component" value="Chromosome"/>
</dbReference>
<dbReference type="PANTHER" id="PTHR42978:SF6">
    <property type="entry name" value="QUORUM-QUENCHING LACTONASE YTNP-RELATED"/>
    <property type="match status" value="1"/>
</dbReference>
<comment type="similarity">
    <text evidence="1">Belongs to the metallo-beta-lactamase superfamily.</text>
</comment>
<proteinExistence type="inferred from homology"/>
<protein>
    <submittedName>
        <fullName evidence="6">Beta-lactamase domain protein</fullName>
    </submittedName>
</protein>
<dbReference type="GO" id="GO:0046872">
    <property type="term" value="F:metal ion binding"/>
    <property type="evidence" value="ECO:0007669"/>
    <property type="project" value="UniProtKB-KW"/>
</dbReference>
<evidence type="ECO:0000256" key="2">
    <source>
        <dbReference type="ARBA" id="ARBA00022723"/>
    </source>
</evidence>
<organism evidence="6 7">
    <name type="scientific">Elizabethkingia anophelis NUHP1</name>
    <dbReference type="NCBI Taxonomy" id="1338011"/>
    <lineage>
        <taxon>Bacteria</taxon>
        <taxon>Pseudomonadati</taxon>
        <taxon>Bacteroidota</taxon>
        <taxon>Flavobacteriia</taxon>
        <taxon>Flavobacteriales</taxon>
        <taxon>Weeksellaceae</taxon>
        <taxon>Elizabethkingia</taxon>
    </lineage>
</organism>
<dbReference type="InterPro" id="IPR051013">
    <property type="entry name" value="MBL_superfamily_lactonases"/>
</dbReference>
<evidence type="ECO:0000256" key="1">
    <source>
        <dbReference type="ARBA" id="ARBA00007749"/>
    </source>
</evidence>